<dbReference type="RefSeq" id="WP_210026789.1">
    <property type="nucleotide sequence ID" value="NZ_JAGINU010000001.1"/>
</dbReference>
<evidence type="ECO:0000313" key="1">
    <source>
        <dbReference type="EMBL" id="MBP2366708.1"/>
    </source>
</evidence>
<dbReference type="Proteomes" id="UP001519295">
    <property type="component" value="Unassembled WGS sequence"/>
</dbReference>
<reference evidence="1 2" key="1">
    <citation type="submission" date="2021-03" db="EMBL/GenBank/DDBJ databases">
        <title>Sequencing the genomes of 1000 actinobacteria strains.</title>
        <authorList>
            <person name="Klenk H.-P."/>
        </authorList>
    </citation>
    <scope>NUCLEOTIDE SEQUENCE [LARGE SCALE GENOMIC DNA]</scope>
    <source>
        <strain evidence="1 2">DSM 45256</strain>
    </source>
</reference>
<name>A0ABS4VS00_9PSEU</name>
<accession>A0ABS4VS00</accession>
<sequence length="45" mass="4972">MGSPADQLQEGHHLVLVDTVDPRDVVLCLLGTAELRSLRRFRLSG</sequence>
<protein>
    <submittedName>
        <fullName evidence="1">Uncharacterized protein</fullName>
    </submittedName>
</protein>
<dbReference type="EMBL" id="JAGINU010000001">
    <property type="protein sequence ID" value="MBP2366708.1"/>
    <property type="molecule type" value="Genomic_DNA"/>
</dbReference>
<keyword evidence="2" id="KW-1185">Reference proteome</keyword>
<organism evidence="1 2">
    <name type="scientific">Pseudonocardia parietis</name>
    <dbReference type="NCBI Taxonomy" id="570936"/>
    <lineage>
        <taxon>Bacteria</taxon>
        <taxon>Bacillati</taxon>
        <taxon>Actinomycetota</taxon>
        <taxon>Actinomycetes</taxon>
        <taxon>Pseudonocardiales</taxon>
        <taxon>Pseudonocardiaceae</taxon>
        <taxon>Pseudonocardia</taxon>
    </lineage>
</organism>
<gene>
    <name evidence="1" type="ORF">JOF36_002404</name>
</gene>
<evidence type="ECO:0000313" key="2">
    <source>
        <dbReference type="Proteomes" id="UP001519295"/>
    </source>
</evidence>
<comment type="caution">
    <text evidence="1">The sequence shown here is derived from an EMBL/GenBank/DDBJ whole genome shotgun (WGS) entry which is preliminary data.</text>
</comment>
<proteinExistence type="predicted"/>